<sequence>MSAPAFGVLVDTEDTRRIYRLTAMGRHLTKDEFEEAEQLAEQFRKEVLKNPRKIHMYRYAYGRLEATKEEADRLSEDHRVWSKEITAKKEAKAERDKIAADESYQKRIKTDKQKQADDQVAVTKPVEAETTSAPSKGPPILPTSAQAMPKPPDDLPPEAIPGPQQTKKRAAQDASAMGPPPKKTKYQRAAGDWKCGKCGWWNQRIWISCHLQPRTANKPCGAAKKDPSIKHRVQKETLEVKIRKSGALWFGDWRCGPCRKWNNCDLKSCRICGMSKAECQDAEEKDDQELDLPHWYSSPLTSNDYWYGDSRGPTASTGNQHSDYAAYLGVKGRFKEKKNPYRER</sequence>
<keyword evidence="3" id="KW-0862">Zinc</keyword>
<gene>
    <name evidence="7" type="ORF">BDU57DRAFT_544093</name>
</gene>
<evidence type="ECO:0000256" key="3">
    <source>
        <dbReference type="ARBA" id="ARBA00022833"/>
    </source>
</evidence>
<dbReference type="OrthoDB" id="10576736at2759"/>
<dbReference type="EMBL" id="ML979132">
    <property type="protein sequence ID" value="KAF1920370.1"/>
    <property type="molecule type" value="Genomic_DNA"/>
</dbReference>
<evidence type="ECO:0000259" key="6">
    <source>
        <dbReference type="PROSITE" id="PS01358"/>
    </source>
</evidence>
<evidence type="ECO:0000256" key="1">
    <source>
        <dbReference type="ARBA" id="ARBA00022723"/>
    </source>
</evidence>
<keyword evidence="8" id="KW-1185">Reference proteome</keyword>
<keyword evidence="4" id="KW-0175">Coiled coil</keyword>
<proteinExistence type="predicted"/>
<evidence type="ECO:0000256" key="5">
    <source>
        <dbReference type="SAM" id="MobiDB-lite"/>
    </source>
</evidence>
<evidence type="ECO:0000313" key="8">
    <source>
        <dbReference type="Proteomes" id="UP000800096"/>
    </source>
</evidence>
<dbReference type="Proteomes" id="UP000800096">
    <property type="component" value="Unassembled WGS sequence"/>
</dbReference>
<feature type="coiled-coil region" evidence="4">
    <location>
        <begin position="26"/>
        <end position="84"/>
    </location>
</feature>
<keyword evidence="2" id="KW-0863">Zinc-finger</keyword>
<protein>
    <recommendedName>
        <fullName evidence="6">RanBP2-type domain-containing protein</fullName>
    </recommendedName>
</protein>
<dbReference type="PROSITE" id="PS01358">
    <property type="entry name" value="ZF_RANBP2_1"/>
    <property type="match status" value="1"/>
</dbReference>
<accession>A0A6A5QZV7</accession>
<reference evidence="7" key="1">
    <citation type="journal article" date="2020" name="Stud. Mycol.">
        <title>101 Dothideomycetes genomes: a test case for predicting lifestyles and emergence of pathogens.</title>
        <authorList>
            <person name="Haridas S."/>
            <person name="Albert R."/>
            <person name="Binder M."/>
            <person name="Bloem J."/>
            <person name="Labutti K."/>
            <person name="Salamov A."/>
            <person name="Andreopoulos B."/>
            <person name="Baker S."/>
            <person name="Barry K."/>
            <person name="Bills G."/>
            <person name="Bluhm B."/>
            <person name="Cannon C."/>
            <person name="Castanera R."/>
            <person name="Culley D."/>
            <person name="Daum C."/>
            <person name="Ezra D."/>
            <person name="Gonzalez J."/>
            <person name="Henrissat B."/>
            <person name="Kuo A."/>
            <person name="Liang C."/>
            <person name="Lipzen A."/>
            <person name="Lutzoni F."/>
            <person name="Magnuson J."/>
            <person name="Mondo S."/>
            <person name="Nolan M."/>
            <person name="Ohm R."/>
            <person name="Pangilinan J."/>
            <person name="Park H.-J."/>
            <person name="Ramirez L."/>
            <person name="Alfaro M."/>
            <person name="Sun H."/>
            <person name="Tritt A."/>
            <person name="Yoshinaga Y."/>
            <person name="Zwiers L.-H."/>
            <person name="Turgeon B."/>
            <person name="Goodwin S."/>
            <person name="Spatafora J."/>
            <person name="Crous P."/>
            <person name="Grigoriev I."/>
        </authorList>
    </citation>
    <scope>NUCLEOTIDE SEQUENCE</scope>
    <source>
        <strain evidence="7">HMLAC05119</strain>
    </source>
</reference>
<dbReference type="AlphaFoldDB" id="A0A6A5QZV7"/>
<dbReference type="GO" id="GO:0008270">
    <property type="term" value="F:zinc ion binding"/>
    <property type="evidence" value="ECO:0007669"/>
    <property type="project" value="UniProtKB-KW"/>
</dbReference>
<name>A0A6A5QZV7_AMPQU</name>
<feature type="region of interest" description="Disordered" evidence="5">
    <location>
        <begin position="88"/>
        <end position="185"/>
    </location>
</feature>
<evidence type="ECO:0000256" key="4">
    <source>
        <dbReference type="SAM" id="Coils"/>
    </source>
</evidence>
<evidence type="ECO:0000256" key="2">
    <source>
        <dbReference type="ARBA" id="ARBA00022771"/>
    </source>
</evidence>
<dbReference type="InterPro" id="IPR001876">
    <property type="entry name" value="Znf_RanBP2"/>
</dbReference>
<feature type="domain" description="RanBP2-type" evidence="6">
    <location>
        <begin position="253"/>
        <end position="272"/>
    </location>
</feature>
<evidence type="ECO:0000313" key="7">
    <source>
        <dbReference type="EMBL" id="KAF1920370.1"/>
    </source>
</evidence>
<keyword evidence="1" id="KW-0479">Metal-binding</keyword>
<organism evidence="7 8">
    <name type="scientific">Ampelomyces quisqualis</name>
    <name type="common">Powdery mildew agent</name>
    <dbReference type="NCBI Taxonomy" id="50730"/>
    <lineage>
        <taxon>Eukaryota</taxon>
        <taxon>Fungi</taxon>
        <taxon>Dikarya</taxon>
        <taxon>Ascomycota</taxon>
        <taxon>Pezizomycotina</taxon>
        <taxon>Dothideomycetes</taxon>
        <taxon>Pleosporomycetidae</taxon>
        <taxon>Pleosporales</taxon>
        <taxon>Pleosporineae</taxon>
        <taxon>Phaeosphaeriaceae</taxon>
        <taxon>Ampelomyces</taxon>
    </lineage>
</organism>
<feature type="compositionally biased region" description="Basic and acidic residues" evidence="5">
    <location>
        <begin position="88"/>
        <end position="117"/>
    </location>
</feature>